<dbReference type="PRINTS" id="PR00035">
    <property type="entry name" value="HTHGNTR"/>
</dbReference>
<dbReference type="Pfam" id="PF07729">
    <property type="entry name" value="FCD"/>
    <property type="match status" value="1"/>
</dbReference>
<sequence>MVRPLFQAAARPCHPVLVIEDPSPARPGAGLKAYEVVLAWVDERILDGRLRVGDTLPAERELARMLEVGRAAVREAVRTLEAQGVVRSSVGAGGAGGTMITAVPSGALARLLRLHVALANFPLPDVLEVRVALETVSVRLAAAHATPEQLAEMTRLLDLMETPGIDRERFNDHDTAFHVALAEAAGNQLARDVTAAIRESMRLPILDAFRTVGDWDEVADKLRADHRRIHAAIAAGDGDLAAAATEEHIRSAWRLITTD</sequence>
<dbReference type="PROSITE" id="PS50949">
    <property type="entry name" value="HTH_GNTR"/>
    <property type="match status" value="1"/>
</dbReference>
<protein>
    <submittedName>
        <fullName evidence="6">FadR family transcriptional regulator</fullName>
    </submittedName>
    <submittedName>
        <fullName evidence="5">GntR family transcriptional regulator</fullName>
    </submittedName>
</protein>
<dbReference type="GO" id="GO:0003677">
    <property type="term" value="F:DNA binding"/>
    <property type="evidence" value="ECO:0007669"/>
    <property type="project" value="UniProtKB-KW"/>
</dbReference>
<dbReference type="InterPro" id="IPR036388">
    <property type="entry name" value="WH-like_DNA-bd_sf"/>
</dbReference>
<evidence type="ECO:0000313" key="7">
    <source>
        <dbReference type="Proteomes" id="UP000182938"/>
    </source>
</evidence>
<proteinExistence type="predicted"/>
<dbReference type="Pfam" id="PF00392">
    <property type="entry name" value="GntR"/>
    <property type="match status" value="1"/>
</dbReference>
<reference evidence="5 7" key="1">
    <citation type="submission" date="2015-11" db="EMBL/GenBank/DDBJ databases">
        <authorList>
            <person name="Zhang Y."/>
            <person name="Guo Z."/>
        </authorList>
    </citation>
    <scope>NUCLEOTIDE SEQUENCE [LARGE SCALE GENOMIC DNA]</scope>
    <source>
        <strain evidence="5 7">YFY001</strain>
    </source>
</reference>
<keyword evidence="3" id="KW-0804">Transcription</keyword>
<evidence type="ECO:0000256" key="1">
    <source>
        <dbReference type="ARBA" id="ARBA00023015"/>
    </source>
</evidence>
<dbReference type="PANTHER" id="PTHR43537">
    <property type="entry name" value="TRANSCRIPTIONAL REGULATOR, GNTR FAMILY"/>
    <property type="match status" value="1"/>
</dbReference>
<evidence type="ECO:0000313" key="5">
    <source>
        <dbReference type="EMBL" id="APH00241.1"/>
    </source>
</evidence>
<name>A0A1L3MCX1_9MICO</name>
<gene>
    <name evidence="5" type="ORF">ASJ30_00765</name>
    <name evidence="6" type="ORF">IGS73_00755</name>
</gene>
<dbReference type="InterPro" id="IPR011711">
    <property type="entry name" value="GntR_C"/>
</dbReference>
<dbReference type="EMBL" id="CP062789">
    <property type="protein sequence ID" value="QOK23015.1"/>
    <property type="molecule type" value="Genomic_DNA"/>
</dbReference>
<dbReference type="SMART" id="SM00345">
    <property type="entry name" value="HTH_GNTR"/>
    <property type="match status" value="1"/>
</dbReference>
<dbReference type="Proteomes" id="UP000182938">
    <property type="component" value="Chromosome"/>
</dbReference>
<dbReference type="InterPro" id="IPR000524">
    <property type="entry name" value="Tscrpt_reg_HTH_GntR"/>
</dbReference>
<evidence type="ECO:0000259" key="4">
    <source>
        <dbReference type="PROSITE" id="PS50949"/>
    </source>
</evidence>
<evidence type="ECO:0000313" key="8">
    <source>
        <dbReference type="Proteomes" id="UP000593998"/>
    </source>
</evidence>
<feature type="domain" description="HTH gntR-type" evidence="4">
    <location>
        <begin position="31"/>
        <end position="103"/>
    </location>
</feature>
<dbReference type="GO" id="GO:0003700">
    <property type="term" value="F:DNA-binding transcription factor activity"/>
    <property type="evidence" value="ECO:0007669"/>
    <property type="project" value="InterPro"/>
</dbReference>
<evidence type="ECO:0000256" key="2">
    <source>
        <dbReference type="ARBA" id="ARBA00023125"/>
    </source>
</evidence>
<evidence type="ECO:0000313" key="6">
    <source>
        <dbReference type="EMBL" id="QOK23015.1"/>
    </source>
</evidence>
<dbReference type="SMART" id="SM00895">
    <property type="entry name" value="FCD"/>
    <property type="match status" value="1"/>
</dbReference>
<dbReference type="KEGG" id="jte:ASJ30_00765"/>
<dbReference type="Gene3D" id="1.20.120.530">
    <property type="entry name" value="GntR ligand-binding domain-like"/>
    <property type="match status" value="1"/>
</dbReference>
<organism evidence="5 7">
    <name type="scientific">Janibacter indicus</name>
    <dbReference type="NCBI Taxonomy" id="857417"/>
    <lineage>
        <taxon>Bacteria</taxon>
        <taxon>Bacillati</taxon>
        <taxon>Actinomycetota</taxon>
        <taxon>Actinomycetes</taxon>
        <taxon>Micrococcales</taxon>
        <taxon>Intrasporangiaceae</taxon>
        <taxon>Janibacter</taxon>
    </lineage>
</organism>
<dbReference type="SUPFAM" id="SSF46785">
    <property type="entry name" value="Winged helix' DNA-binding domain"/>
    <property type="match status" value="1"/>
</dbReference>
<dbReference type="SUPFAM" id="SSF48008">
    <property type="entry name" value="GntR ligand-binding domain-like"/>
    <property type="match status" value="1"/>
</dbReference>
<dbReference type="AlphaFoldDB" id="A0A1L3MCX1"/>
<dbReference type="PANTHER" id="PTHR43537:SF5">
    <property type="entry name" value="UXU OPERON TRANSCRIPTIONAL REGULATOR"/>
    <property type="match status" value="1"/>
</dbReference>
<dbReference type="CDD" id="cd07377">
    <property type="entry name" value="WHTH_GntR"/>
    <property type="match status" value="1"/>
</dbReference>
<dbReference type="Proteomes" id="UP000593998">
    <property type="component" value="Chromosome"/>
</dbReference>
<keyword evidence="7" id="KW-1185">Reference proteome</keyword>
<reference evidence="6 8" key="2">
    <citation type="submission" date="2020-10" db="EMBL/GenBank/DDBJ databases">
        <title>Janibacter indicus TT2 genome sequence.</title>
        <authorList>
            <person name="Lee K."/>
            <person name="Ganzorig M."/>
        </authorList>
    </citation>
    <scope>NUCLEOTIDE SEQUENCE [LARGE SCALE GENOMIC DNA]</scope>
    <source>
        <strain evidence="6 8">TT2</strain>
    </source>
</reference>
<evidence type="ECO:0000256" key="3">
    <source>
        <dbReference type="ARBA" id="ARBA00023163"/>
    </source>
</evidence>
<dbReference type="InterPro" id="IPR008920">
    <property type="entry name" value="TF_FadR/GntR_C"/>
</dbReference>
<accession>A0A1L3MCX1</accession>
<dbReference type="InterPro" id="IPR036390">
    <property type="entry name" value="WH_DNA-bd_sf"/>
</dbReference>
<keyword evidence="2" id="KW-0238">DNA-binding</keyword>
<keyword evidence="1" id="KW-0805">Transcription regulation</keyword>
<dbReference type="Gene3D" id="1.10.10.10">
    <property type="entry name" value="Winged helix-like DNA-binding domain superfamily/Winged helix DNA-binding domain"/>
    <property type="match status" value="1"/>
</dbReference>
<dbReference type="EMBL" id="CP013290">
    <property type="protein sequence ID" value="APH00241.1"/>
    <property type="molecule type" value="Genomic_DNA"/>
</dbReference>